<keyword evidence="3" id="KW-1185">Reference proteome</keyword>
<protein>
    <submittedName>
        <fullName evidence="2">J domain-containing protein</fullName>
    </submittedName>
</protein>
<accession>A0ABT4VMP6</accession>
<proteinExistence type="predicted"/>
<dbReference type="SUPFAM" id="SSF46565">
    <property type="entry name" value="Chaperone J-domain"/>
    <property type="match status" value="1"/>
</dbReference>
<dbReference type="InterPro" id="IPR036869">
    <property type="entry name" value="J_dom_sf"/>
</dbReference>
<name>A0ABT4VMP6_9HYPH</name>
<gene>
    <name evidence="2" type="ORF">OOZ53_11560</name>
</gene>
<evidence type="ECO:0000313" key="2">
    <source>
        <dbReference type="EMBL" id="MDA4845989.1"/>
    </source>
</evidence>
<comment type="caution">
    <text evidence="2">The sequence shown here is derived from an EMBL/GenBank/DDBJ whole genome shotgun (WGS) entry which is preliminary data.</text>
</comment>
<organism evidence="2 3">
    <name type="scientific">Hoeflea poritis</name>
    <dbReference type="NCBI Taxonomy" id="2993659"/>
    <lineage>
        <taxon>Bacteria</taxon>
        <taxon>Pseudomonadati</taxon>
        <taxon>Pseudomonadota</taxon>
        <taxon>Alphaproteobacteria</taxon>
        <taxon>Hyphomicrobiales</taxon>
        <taxon>Rhizobiaceae</taxon>
        <taxon>Hoeflea</taxon>
    </lineage>
</organism>
<dbReference type="RefSeq" id="WP_271089702.1">
    <property type="nucleotide sequence ID" value="NZ_JAPJZH010000006.1"/>
</dbReference>
<dbReference type="EMBL" id="JAPJZH010000006">
    <property type="protein sequence ID" value="MDA4845989.1"/>
    <property type="molecule type" value="Genomic_DNA"/>
</dbReference>
<evidence type="ECO:0000313" key="3">
    <source>
        <dbReference type="Proteomes" id="UP001148313"/>
    </source>
</evidence>
<dbReference type="Proteomes" id="UP001148313">
    <property type="component" value="Unassembled WGS sequence"/>
</dbReference>
<reference evidence="2" key="1">
    <citation type="submission" date="2022-11" db="EMBL/GenBank/DDBJ databases">
        <title>Hoeflea poritis sp. nov., isolated from scleractinian coral Porites lutea.</title>
        <authorList>
            <person name="Zhang G."/>
            <person name="Wei Q."/>
            <person name="Cai L."/>
        </authorList>
    </citation>
    <scope>NUCLEOTIDE SEQUENCE</scope>
    <source>
        <strain evidence="2">E7-10</strain>
    </source>
</reference>
<feature type="region of interest" description="Disordered" evidence="1">
    <location>
        <begin position="161"/>
        <end position="182"/>
    </location>
</feature>
<sequence>MTKPAEYPLTWPDNMPRAGRKATSLFKTSLNGTLKNVRDSLRRFSEDSGRKLDNVIISSNYTLGVTNPADPGVAVWFVWDGRQVCIAVDRYPKLQDNVQAIHHILEARRTELRHGGLNIVKATFTGFQALPAPNGAKMRTWRQVMDFSDGEIVDKSRVEARHKALSKKRHPDTPTGSKEAMSELNIARQDALAELENLR</sequence>
<evidence type="ECO:0000256" key="1">
    <source>
        <dbReference type="SAM" id="MobiDB-lite"/>
    </source>
</evidence>